<dbReference type="EMBL" id="ML996694">
    <property type="protein sequence ID" value="KAF2400623.1"/>
    <property type="molecule type" value="Genomic_DNA"/>
</dbReference>
<protein>
    <submittedName>
        <fullName evidence="1">Uncharacterized protein</fullName>
    </submittedName>
</protein>
<reference evidence="1" key="1">
    <citation type="journal article" date="2020" name="Stud. Mycol.">
        <title>101 Dothideomycetes genomes: a test case for predicting lifestyles and emergence of pathogens.</title>
        <authorList>
            <person name="Haridas S."/>
            <person name="Albert R."/>
            <person name="Binder M."/>
            <person name="Bloem J."/>
            <person name="Labutti K."/>
            <person name="Salamov A."/>
            <person name="Andreopoulos B."/>
            <person name="Baker S."/>
            <person name="Barry K."/>
            <person name="Bills G."/>
            <person name="Bluhm B."/>
            <person name="Cannon C."/>
            <person name="Castanera R."/>
            <person name="Culley D."/>
            <person name="Daum C."/>
            <person name="Ezra D."/>
            <person name="Gonzalez J."/>
            <person name="Henrissat B."/>
            <person name="Kuo A."/>
            <person name="Liang C."/>
            <person name="Lipzen A."/>
            <person name="Lutzoni F."/>
            <person name="Magnuson J."/>
            <person name="Mondo S."/>
            <person name="Nolan M."/>
            <person name="Ohm R."/>
            <person name="Pangilinan J."/>
            <person name="Park H.-J."/>
            <person name="Ramirez L."/>
            <person name="Alfaro M."/>
            <person name="Sun H."/>
            <person name="Tritt A."/>
            <person name="Yoshinaga Y."/>
            <person name="Zwiers L.-H."/>
            <person name="Turgeon B."/>
            <person name="Goodwin S."/>
            <person name="Spatafora J."/>
            <person name="Crous P."/>
            <person name="Grigoriev I."/>
        </authorList>
    </citation>
    <scope>NUCLEOTIDE SEQUENCE</scope>
    <source>
        <strain evidence="1">CBS 262.69</strain>
    </source>
</reference>
<dbReference type="Proteomes" id="UP000799640">
    <property type="component" value="Unassembled WGS sequence"/>
</dbReference>
<evidence type="ECO:0000313" key="2">
    <source>
        <dbReference type="Proteomes" id="UP000799640"/>
    </source>
</evidence>
<accession>A0A6G1HX38</accession>
<dbReference type="AlphaFoldDB" id="A0A6G1HX38"/>
<proteinExistence type="predicted"/>
<gene>
    <name evidence="1" type="ORF">EJ06DRAFT_556165</name>
</gene>
<sequence>MPGNLTLSICWTSTFLMTMTNHDPWEPQARPKTPSFTGDRMTPELQFDIERYKLHKRKYDDNHRKAIEVLEFMSSTVARGINSLIIDCYAPTEAYRVLRKVVSPSH</sequence>
<evidence type="ECO:0000313" key="1">
    <source>
        <dbReference type="EMBL" id="KAF2400623.1"/>
    </source>
</evidence>
<keyword evidence="2" id="KW-1185">Reference proteome</keyword>
<organism evidence="1 2">
    <name type="scientific">Trichodelitschia bisporula</name>
    <dbReference type="NCBI Taxonomy" id="703511"/>
    <lineage>
        <taxon>Eukaryota</taxon>
        <taxon>Fungi</taxon>
        <taxon>Dikarya</taxon>
        <taxon>Ascomycota</taxon>
        <taxon>Pezizomycotina</taxon>
        <taxon>Dothideomycetes</taxon>
        <taxon>Dothideomycetes incertae sedis</taxon>
        <taxon>Phaeotrichales</taxon>
        <taxon>Phaeotrichaceae</taxon>
        <taxon>Trichodelitschia</taxon>
    </lineage>
</organism>
<name>A0A6G1HX38_9PEZI</name>